<dbReference type="InterPro" id="IPR046341">
    <property type="entry name" value="SET_dom_sf"/>
</dbReference>
<dbReference type="PANTHER" id="PTHR47332:SF2">
    <property type="entry name" value="SET-6"/>
    <property type="match status" value="1"/>
</dbReference>
<dbReference type="Gene3D" id="2.170.270.10">
    <property type="entry name" value="SET domain"/>
    <property type="match status" value="1"/>
</dbReference>
<dbReference type="Proteomes" id="UP000034182">
    <property type="component" value="Unassembled WGS sequence"/>
</dbReference>
<dbReference type="PANTHER" id="PTHR47332">
    <property type="entry name" value="SET DOMAIN-CONTAINING PROTEIN 5"/>
    <property type="match status" value="1"/>
</dbReference>
<dbReference type="EMBL" id="LAQI01000242">
    <property type="protein sequence ID" value="KKY14108.1"/>
    <property type="molecule type" value="Genomic_DNA"/>
</dbReference>
<accession>A0A0G2FQ89</accession>
<evidence type="ECO:0000313" key="3">
    <source>
        <dbReference type="EMBL" id="KKY14108.1"/>
    </source>
</evidence>
<dbReference type="InterPro" id="IPR001214">
    <property type="entry name" value="SET_dom"/>
</dbReference>
<dbReference type="Pfam" id="PF00856">
    <property type="entry name" value="SET"/>
    <property type="match status" value="1"/>
</dbReference>
<protein>
    <recommendedName>
        <fullName evidence="2">SET domain-containing protein</fullName>
    </recommendedName>
</protein>
<feature type="compositionally biased region" description="Basic residues" evidence="1">
    <location>
        <begin position="264"/>
        <end position="273"/>
    </location>
</feature>
<feature type="region of interest" description="Disordered" evidence="1">
    <location>
        <begin position="320"/>
        <end position="340"/>
    </location>
</feature>
<feature type="compositionally biased region" description="Basic and acidic residues" evidence="1">
    <location>
        <begin position="325"/>
        <end position="340"/>
    </location>
</feature>
<dbReference type="InterPro" id="IPR053185">
    <property type="entry name" value="SET_domain_protein"/>
</dbReference>
<gene>
    <name evidence="3" type="ORF">UCDDS831_g08430</name>
</gene>
<sequence length="457" mass="49910">MNTARFLKYTKLLVASQKALPPPSPDETNFLREDLISDTARAVTGLAHDNEFPISHRAGDGVPVALVNIPQGSTIYQEHAWITLPFPLNPTVILCQYDALSAQEQILYDSLGHNVSSECMKRQFPTIVSTHPGALDPETKEHAIIATWLTHQDPGVHIPNAPTSYHQDSRIYPHLLEHARHSCSPNCHLFHDERYNALVLRSARAIPRGEPITYCLIADYPLFTHEARAIKLQEQTGYSTCKCNLCCSILPAPAASDSTTKTSTKGKSKSKSGKAKDTATSTNPDAIPLMKRITIETRRQQAAHAWSAWCALREPFWSASPSPTHPDHPHAVAPDGENRPSARTIDALASRLDALLVDDDNGGVAVSPMQAWLRSDASHAFEDVGDDASALRWAEMELEAVALLLGPGHEGCRAAQMRIAQVAEGQVARTLRMVVGEIDRMGAAADEEEEAREGSGL</sequence>
<feature type="region of interest" description="Disordered" evidence="1">
    <location>
        <begin position="255"/>
        <end position="285"/>
    </location>
</feature>
<evidence type="ECO:0000259" key="2">
    <source>
        <dbReference type="Pfam" id="PF00856"/>
    </source>
</evidence>
<reference evidence="3 4" key="1">
    <citation type="submission" date="2015-03" db="EMBL/GenBank/DDBJ databases">
        <authorList>
            <person name="Morales-Cruz A."/>
            <person name="Amrine K.C."/>
            <person name="Cantu D."/>
        </authorList>
    </citation>
    <scope>NUCLEOTIDE SEQUENCE [LARGE SCALE GENOMIC DNA]</scope>
    <source>
        <strain evidence="3">DS831</strain>
    </source>
</reference>
<reference evidence="3 4" key="2">
    <citation type="submission" date="2015-05" db="EMBL/GenBank/DDBJ databases">
        <title>Distinctive expansion of gene families associated with plant cell wall degradation and secondary metabolism in the genomes of grapevine trunk pathogens.</title>
        <authorList>
            <person name="Lawrence D.P."/>
            <person name="Travadon R."/>
            <person name="Rolshausen P.E."/>
            <person name="Baumgartner K."/>
        </authorList>
    </citation>
    <scope>NUCLEOTIDE SEQUENCE [LARGE SCALE GENOMIC DNA]</scope>
    <source>
        <strain evidence="3">DS831</strain>
    </source>
</reference>
<comment type="caution">
    <text evidence="3">The sequence shown here is derived from an EMBL/GenBank/DDBJ whole genome shotgun (WGS) entry which is preliminary data.</text>
</comment>
<dbReference type="SUPFAM" id="SSF82199">
    <property type="entry name" value="SET domain"/>
    <property type="match status" value="1"/>
</dbReference>
<name>A0A0G2FQ89_9PEZI</name>
<organism evidence="3 4">
    <name type="scientific">Diplodia seriata</name>
    <dbReference type="NCBI Taxonomy" id="420778"/>
    <lineage>
        <taxon>Eukaryota</taxon>
        <taxon>Fungi</taxon>
        <taxon>Dikarya</taxon>
        <taxon>Ascomycota</taxon>
        <taxon>Pezizomycotina</taxon>
        <taxon>Dothideomycetes</taxon>
        <taxon>Dothideomycetes incertae sedis</taxon>
        <taxon>Botryosphaeriales</taxon>
        <taxon>Botryosphaeriaceae</taxon>
        <taxon>Diplodia</taxon>
    </lineage>
</organism>
<evidence type="ECO:0000256" key="1">
    <source>
        <dbReference type="SAM" id="MobiDB-lite"/>
    </source>
</evidence>
<feature type="domain" description="SET" evidence="2">
    <location>
        <begin position="64"/>
        <end position="214"/>
    </location>
</feature>
<evidence type="ECO:0000313" key="4">
    <source>
        <dbReference type="Proteomes" id="UP000034182"/>
    </source>
</evidence>
<dbReference type="AlphaFoldDB" id="A0A0G2FQ89"/>
<proteinExistence type="predicted"/>